<comment type="caution">
    <text evidence="14">The sequence shown here is derived from an EMBL/GenBank/DDBJ whole genome shotgun (WGS) entry which is preliminary data.</text>
</comment>
<evidence type="ECO:0000256" key="5">
    <source>
        <dbReference type="ARBA" id="ARBA00022485"/>
    </source>
</evidence>
<evidence type="ECO:0000256" key="8">
    <source>
        <dbReference type="ARBA" id="ARBA00023004"/>
    </source>
</evidence>
<dbReference type="Pfam" id="PF02943">
    <property type="entry name" value="FeThRed_B"/>
    <property type="match status" value="1"/>
</dbReference>
<dbReference type="EC" id="1.8.7.2" evidence="4"/>
<comment type="catalytic activity">
    <reaction evidence="13">
        <text>[thioredoxin]-disulfide + 2 reduced [2Fe-2S]-[ferredoxin] + 2 H(+) = [thioredoxin]-dithiol + 2 oxidized [2Fe-2S]-[ferredoxin]</text>
        <dbReference type="Rhea" id="RHEA:42336"/>
        <dbReference type="Rhea" id="RHEA-COMP:10000"/>
        <dbReference type="Rhea" id="RHEA-COMP:10001"/>
        <dbReference type="Rhea" id="RHEA-COMP:10698"/>
        <dbReference type="Rhea" id="RHEA-COMP:10700"/>
        <dbReference type="ChEBI" id="CHEBI:15378"/>
        <dbReference type="ChEBI" id="CHEBI:29950"/>
        <dbReference type="ChEBI" id="CHEBI:33737"/>
        <dbReference type="ChEBI" id="CHEBI:33738"/>
        <dbReference type="ChEBI" id="CHEBI:50058"/>
        <dbReference type="EC" id="1.8.7.2"/>
    </reaction>
</comment>
<reference evidence="14" key="1">
    <citation type="submission" date="2017-02" db="EMBL/GenBank/DDBJ databases">
        <title>Delving into the versatile metabolic prowess of the omnipresent phylum Bacteroidetes.</title>
        <authorList>
            <person name="Nobu M.K."/>
            <person name="Mei R."/>
            <person name="Narihiro T."/>
            <person name="Kuroda K."/>
            <person name="Liu W.-T."/>
        </authorList>
    </citation>
    <scope>NUCLEOTIDE SEQUENCE</scope>
    <source>
        <strain evidence="14">ADurb.Bin276</strain>
    </source>
</reference>
<evidence type="ECO:0000256" key="11">
    <source>
        <dbReference type="ARBA" id="ARBA00026011"/>
    </source>
</evidence>
<keyword evidence="8" id="KW-0408">Iron</keyword>
<comment type="cofactor">
    <cofactor evidence="1">
        <name>[4Fe-4S] cluster</name>
        <dbReference type="ChEBI" id="CHEBI:49883"/>
    </cofactor>
</comment>
<evidence type="ECO:0000256" key="7">
    <source>
        <dbReference type="ARBA" id="ARBA00023002"/>
    </source>
</evidence>
<evidence type="ECO:0000256" key="4">
    <source>
        <dbReference type="ARBA" id="ARBA00012358"/>
    </source>
</evidence>
<keyword evidence="10" id="KW-1015">Disulfide bond</keyword>
<protein>
    <recommendedName>
        <fullName evidence="4">ferredoxin:thioredoxin reductase</fullName>
        <ecNumber evidence="4">1.8.7.2</ecNumber>
    </recommendedName>
    <alternativeName>
        <fullName evidence="12">Ferredoxin-thioredoxin reductase subunit B</fullName>
    </alternativeName>
</protein>
<comment type="function">
    <text evidence="2">Catalytic subunit of the ferredoxin-thioredoxin reductase (FTR), which catalyzes the two-electron reduction of thioredoxins by the electrons provided by reduced ferredoxin.</text>
</comment>
<dbReference type="Proteomes" id="UP000485569">
    <property type="component" value="Unassembled WGS sequence"/>
</dbReference>
<sequence>MNAQEKILCPVCQVNFILKETKEAGKRIICPVCGAVLVMVLKQDQIVLERPKDISLEDEIRHRMDNFARFRGYHFNEMKEALVEGLLKKQQRFGDFYCPCRIDNVQDNVCPCIYTRQGDVEKNGRCHCGLFWK</sequence>
<evidence type="ECO:0000256" key="12">
    <source>
        <dbReference type="ARBA" id="ARBA00030295"/>
    </source>
</evidence>
<comment type="subunit">
    <text evidence="11">Heterodimer of subunit A (variable subunit) and subunit B (catalytic subunit). Heterodimeric FTR forms a complex with ferredoxin and thioredoxin.</text>
</comment>
<organism evidence="14">
    <name type="scientific">Candidatus Atribacter allofermentans</name>
    <dbReference type="NCBI Taxonomy" id="1852833"/>
    <lineage>
        <taxon>Bacteria</taxon>
        <taxon>Pseudomonadati</taxon>
        <taxon>Atribacterota</taxon>
        <taxon>Atribacteria</taxon>
        <taxon>Atribacterales</taxon>
        <taxon>Atribacteraceae</taxon>
        <taxon>Atribacter</taxon>
    </lineage>
</organism>
<dbReference type="PANTHER" id="PTHR35113">
    <property type="entry name" value="FERREDOXIN-THIOREDOXIN REDUCTASE CATALYTIC CHAIN, CHLOROPLASTIC"/>
    <property type="match status" value="1"/>
</dbReference>
<dbReference type="EMBL" id="MWBQ01000025">
    <property type="protein sequence ID" value="OQA60976.1"/>
    <property type="molecule type" value="Genomic_DNA"/>
</dbReference>
<gene>
    <name evidence="14" type="ORF">BWY41_00369</name>
</gene>
<keyword evidence="7" id="KW-0560">Oxidoreductase</keyword>
<dbReference type="SUPFAM" id="SSF57662">
    <property type="entry name" value="Ferredoxin thioredoxin reductase (FTR), catalytic beta chain"/>
    <property type="match status" value="1"/>
</dbReference>
<dbReference type="GO" id="GO:0016730">
    <property type="term" value="F:oxidoreductase activity, acting on iron-sulfur proteins as donors"/>
    <property type="evidence" value="ECO:0007669"/>
    <property type="project" value="InterPro"/>
</dbReference>
<evidence type="ECO:0000256" key="13">
    <source>
        <dbReference type="ARBA" id="ARBA00048150"/>
    </source>
</evidence>
<dbReference type="Gene3D" id="3.90.460.10">
    <property type="entry name" value="Ferredoxin thioredoxin reductase catalytic beta subunit"/>
    <property type="match status" value="1"/>
</dbReference>
<accession>A0A1V5T2J2</accession>
<dbReference type="InterPro" id="IPR004209">
    <property type="entry name" value="FTR_bsu"/>
</dbReference>
<keyword evidence="5" id="KW-0004">4Fe-4S</keyword>
<keyword evidence="9" id="KW-0411">Iron-sulfur</keyword>
<keyword evidence="6" id="KW-0479">Metal-binding</keyword>
<evidence type="ECO:0000256" key="2">
    <source>
        <dbReference type="ARBA" id="ARBA00003945"/>
    </source>
</evidence>
<dbReference type="Gene3D" id="2.20.28.160">
    <property type="match status" value="1"/>
</dbReference>
<dbReference type="PANTHER" id="PTHR35113:SF1">
    <property type="entry name" value="FERREDOXIN-THIOREDOXIN REDUCTASE CATALYTIC CHAIN, CHLOROPLASTIC"/>
    <property type="match status" value="1"/>
</dbReference>
<dbReference type="AlphaFoldDB" id="A0A1V5T2J2"/>
<name>A0A1V5T2J2_9BACT</name>
<evidence type="ECO:0000256" key="3">
    <source>
        <dbReference type="ARBA" id="ARBA00007941"/>
    </source>
</evidence>
<evidence type="ECO:0000256" key="1">
    <source>
        <dbReference type="ARBA" id="ARBA00001966"/>
    </source>
</evidence>
<dbReference type="GO" id="GO:0051539">
    <property type="term" value="F:4 iron, 4 sulfur cluster binding"/>
    <property type="evidence" value="ECO:0007669"/>
    <property type="project" value="UniProtKB-KW"/>
</dbReference>
<dbReference type="InterPro" id="IPR036644">
    <property type="entry name" value="FTR_bsu_sf"/>
</dbReference>
<evidence type="ECO:0000313" key="14">
    <source>
        <dbReference type="EMBL" id="OQA60976.1"/>
    </source>
</evidence>
<proteinExistence type="inferred from homology"/>
<dbReference type="GO" id="GO:0046872">
    <property type="term" value="F:metal ion binding"/>
    <property type="evidence" value="ECO:0007669"/>
    <property type="project" value="UniProtKB-KW"/>
</dbReference>
<evidence type="ECO:0000256" key="10">
    <source>
        <dbReference type="ARBA" id="ARBA00023157"/>
    </source>
</evidence>
<evidence type="ECO:0000256" key="6">
    <source>
        <dbReference type="ARBA" id="ARBA00022723"/>
    </source>
</evidence>
<evidence type="ECO:0000256" key="9">
    <source>
        <dbReference type="ARBA" id="ARBA00023014"/>
    </source>
</evidence>
<comment type="similarity">
    <text evidence="3">Belongs to the ferredoxin thioredoxin reductase beta subunit family.</text>
</comment>